<reference evidence="1" key="1">
    <citation type="submission" date="2022-04" db="EMBL/GenBank/DDBJ databases">
        <title>Chromosome-scale genome assembly of Holotrichia oblita Faldermann.</title>
        <authorList>
            <person name="Rongchong L."/>
        </authorList>
    </citation>
    <scope>NUCLEOTIDE SEQUENCE</scope>
    <source>
        <strain evidence="1">81SQS9</strain>
    </source>
</reference>
<evidence type="ECO:0000313" key="2">
    <source>
        <dbReference type="Proteomes" id="UP001056778"/>
    </source>
</evidence>
<comment type="caution">
    <text evidence="1">The sequence shown here is derived from an EMBL/GenBank/DDBJ whole genome shotgun (WGS) entry which is preliminary data.</text>
</comment>
<dbReference type="EMBL" id="CM043021">
    <property type="protein sequence ID" value="KAI4458050.1"/>
    <property type="molecule type" value="Genomic_DNA"/>
</dbReference>
<name>A0ACB9SS58_HOLOL</name>
<keyword evidence="1" id="KW-0418">Kinase</keyword>
<organism evidence="1 2">
    <name type="scientific">Holotrichia oblita</name>
    <name type="common">Chafer beetle</name>
    <dbReference type="NCBI Taxonomy" id="644536"/>
    <lineage>
        <taxon>Eukaryota</taxon>
        <taxon>Metazoa</taxon>
        <taxon>Ecdysozoa</taxon>
        <taxon>Arthropoda</taxon>
        <taxon>Hexapoda</taxon>
        <taxon>Insecta</taxon>
        <taxon>Pterygota</taxon>
        <taxon>Neoptera</taxon>
        <taxon>Endopterygota</taxon>
        <taxon>Coleoptera</taxon>
        <taxon>Polyphaga</taxon>
        <taxon>Scarabaeiformia</taxon>
        <taxon>Scarabaeidae</taxon>
        <taxon>Melolonthinae</taxon>
        <taxon>Holotrichia</taxon>
    </lineage>
</organism>
<proteinExistence type="predicted"/>
<keyword evidence="2" id="KW-1185">Reference proteome</keyword>
<dbReference type="Proteomes" id="UP001056778">
    <property type="component" value="Chromosome 7"/>
</dbReference>
<evidence type="ECO:0000313" key="1">
    <source>
        <dbReference type="EMBL" id="KAI4458050.1"/>
    </source>
</evidence>
<accession>A0ACB9SS58</accession>
<protein>
    <submittedName>
        <fullName evidence="1">Sugar kinase</fullName>
    </submittedName>
</protein>
<sequence length="558" mass="62316">MVNTRKDAKSINSQSQNPSLPSEWEEIVKGLIAQETKRLNEKIEMLEKEVDALKNCNEKCKCQSELVSNANCSNSNNEELNISNTSTETVVNAKSIQIPEKLQYEKHDTSTRNSQKKRRREMEIVGTSRNQSSELAADRKLWIYVGRCKPGLTAQQLTSYMEQQSPRQRFEVEKLPSKGKNSSFKELAKITGSRGYERFTGPQIAKIYQTKPELYLNTERISLISSFLCSLFLGKIAPIDVSDGSGMNLMDIKSKTWHQPLLNAVAPDLAKKLGDTVPSYTNLGSICSYFTDRWAFNSECKIIAFTGDNPASLIGMGLTEGWIAVSLGTSDTLFLWLEEPKVVLEGHILCNPLNIDSYMALLCFKNGSLTRERIRNICAEGSWEIFNQLLESTPRGNFGNMGLYYDSQEIIPFLSGDYRFNKAGGKITKFSSLEVEVRALVEGQFIAKRAHAEDIGFEMGKNTKILATGGGSNNKSILQVLSDVFNAPVYVQDAADSAMLGAAYQAKHGLLRHSQTLTDIRLSLPEPKLLCQPYKDAADIYTPMVARYRNIINSLVNN</sequence>
<gene>
    <name evidence="1" type="ORF">MML48_7g00003169</name>
</gene>
<keyword evidence="1" id="KW-0808">Transferase</keyword>